<keyword evidence="1" id="KW-0812">Transmembrane</keyword>
<keyword evidence="1" id="KW-1133">Transmembrane helix</keyword>
<protein>
    <recommendedName>
        <fullName evidence="4">DUF1772 domain-containing protein</fullName>
    </recommendedName>
</protein>
<accession>A0A375YTD6</accession>
<evidence type="ECO:0008006" key="4">
    <source>
        <dbReference type="Google" id="ProtNLM"/>
    </source>
</evidence>
<feature type="transmembrane region" description="Helical" evidence="1">
    <location>
        <begin position="7"/>
        <end position="26"/>
    </location>
</feature>
<dbReference type="AlphaFoldDB" id="A0A375YTD6"/>
<gene>
    <name evidence="2" type="ORF">MSP7336_00303</name>
</gene>
<evidence type="ECO:0000256" key="1">
    <source>
        <dbReference type="SAM" id="Phobius"/>
    </source>
</evidence>
<evidence type="ECO:0000313" key="2">
    <source>
        <dbReference type="EMBL" id="SRX92082.1"/>
    </source>
</evidence>
<dbReference type="STRING" id="29313.BHQ16_08990"/>
<sequence>MKELIEILAVLVTGSLVGVEFGVAAFSHPLLARLPDDAFRAARSESSRVLGKAMPFWYIASLALLVAAAVIARSPLVGAAVVVMAAAILLTVTVLVPINNRVAAWSAGGEVSYELAGRWDQLHWLRVASLAALFVLLTVGCFG</sequence>
<dbReference type="Proteomes" id="UP000252015">
    <property type="component" value="Unassembled WGS sequence"/>
</dbReference>
<dbReference type="RefSeq" id="WP_113962888.1">
    <property type="nucleotide sequence ID" value="NZ_UEGW01000001.1"/>
</dbReference>
<dbReference type="EMBL" id="UEGW01000001">
    <property type="protein sequence ID" value="SRX92082.1"/>
    <property type="molecule type" value="Genomic_DNA"/>
</dbReference>
<evidence type="ECO:0000313" key="3">
    <source>
        <dbReference type="Proteomes" id="UP000252015"/>
    </source>
</evidence>
<proteinExistence type="predicted"/>
<dbReference type="Pfam" id="PF08592">
    <property type="entry name" value="Anthrone_oxy"/>
    <property type="match status" value="1"/>
</dbReference>
<reference evidence="2 3" key="1">
    <citation type="submission" date="2018-05" db="EMBL/GenBank/DDBJ databases">
        <authorList>
            <consortium name="IHU Genomes"/>
        </authorList>
    </citation>
    <scope>NUCLEOTIDE SEQUENCE [LARGE SCALE GENOMIC DNA]</scope>
    <source>
        <strain evidence="2 3">P7336</strain>
    </source>
</reference>
<feature type="transmembrane region" description="Helical" evidence="1">
    <location>
        <begin position="79"/>
        <end position="98"/>
    </location>
</feature>
<organism evidence="2 3">
    <name type="scientific">Mycobacterium shimoidei</name>
    <dbReference type="NCBI Taxonomy" id="29313"/>
    <lineage>
        <taxon>Bacteria</taxon>
        <taxon>Bacillati</taxon>
        <taxon>Actinomycetota</taxon>
        <taxon>Actinomycetes</taxon>
        <taxon>Mycobacteriales</taxon>
        <taxon>Mycobacteriaceae</taxon>
        <taxon>Mycobacterium</taxon>
    </lineage>
</organism>
<keyword evidence="3" id="KW-1185">Reference proteome</keyword>
<dbReference type="InterPro" id="IPR013901">
    <property type="entry name" value="Anthrone_oxy"/>
</dbReference>
<feature type="transmembrane region" description="Helical" evidence="1">
    <location>
        <begin position="55"/>
        <end position="72"/>
    </location>
</feature>
<keyword evidence="1" id="KW-0472">Membrane</keyword>
<name>A0A375YTD6_MYCSH</name>
<feature type="transmembrane region" description="Helical" evidence="1">
    <location>
        <begin position="123"/>
        <end position="142"/>
    </location>
</feature>